<protein>
    <recommendedName>
        <fullName evidence="6">NB-ARC domain-containing protein</fullName>
    </recommendedName>
</protein>
<gene>
    <name evidence="4" type="ORF">TWF481_011653</name>
</gene>
<dbReference type="SUPFAM" id="SSF48452">
    <property type="entry name" value="TPR-like"/>
    <property type="match status" value="1"/>
</dbReference>
<feature type="domain" description="DUF7779" evidence="3">
    <location>
        <begin position="575"/>
        <end position="653"/>
    </location>
</feature>
<evidence type="ECO:0000259" key="3">
    <source>
        <dbReference type="Pfam" id="PF25000"/>
    </source>
</evidence>
<dbReference type="InterPro" id="IPR029498">
    <property type="entry name" value="HeLo_dom"/>
</dbReference>
<dbReference type="InterPro" id="IPR056681">
    <property type="entry name" value="DUF7779"/>
</dbReference>
<dbReference type="Gene3D" id="3.40.50.300">
    <property type="entry name" value="P-loop containing nucleotide triphosphate hydrolases"/>
    <property type="match status" value="1"/>
</dbReference>
<feature type="region of interest" description="Disordered" evidence="1">
    <location>
        <begin position="112"/>
        <end position="132"/>
    </location>
</feature>
<evidence type="ECO:0000313" key="4">
    <source>
        <dbReference type="EMBL" id="KAK6499084.1"/>
    </source>
</evidence>
<proteinExistence type="predicted"/>
<evidence type="ECO:0000259" key="2">
    <source>
        <dbReference type="Pfam" id="PF14479"/>
    </source>
</evidence>
<dbReference type="Pfam" id="PF25000">
    <property type="entry name" value="DUF7779"/>
    <property type="match status" value="1"/>
</dbReference>
<name>A0AAV9VZ34_9PEZI</name>
<evidence type="ECO:0000313" key="5">
    <source>
        <dbReference type="Proteomes" id="UP001370758"/>
    </source>
</evidence>
<dbReference type="InterPro" id="IPR027417">
    <property type="entry name" value="P-loop_NTPase"/>
</dbReference>
<feature type="domain" description="Prion-inhibition and propagation HeLo" evidence="2">
    <location>
        <begin position="8"/>
        <end position="265"/>
    </location>
</feature>
<organism evidence="4 5">
    <name type="scientific">Arthrobotrys musiformis</name>
    <dbReference type="NCBI Taxonomy" id="47236"/>
    <lineage>
        <taxon>Eukaryota</taxon>
        <taxon>Fungi</taxon>
        <taxon>Dikarya</taxon>
        <taxon>Ascomycota</taxon>
        <taxon>Pezizomycotina</taxon>
        <taxon>Orbiliomycetes</taxon>
        <taxon>Orbiliales</taxon>
        <taxon>Orbiliaceae</taxon>
        <taxon>Arthrobotrys</taxon>
    </lineage>
</organism>
<dbReference type="Gene3D" id="1.20.120.1020">
    <property type="entry name" value="Prion-inhibition and propagation, HeLo domain"/>
    <property type="match status" value="1"/>
</dbReference>
<dbReference type="Proteomes" id="UP001370758">
    <property type="component" value="Unassembled WGS sequence"/>
</dbReference>
<keyword evidence="5" id="KW-1185">Reference proteome</keyword>
<dbReference type="SUPFAM" id="SSF52540">
    <property type="entry name" value="P-loop containing nucleoside triphosphate hydrolases"/>
    <property type="match status" value="1"/>
</dbReference>
<dbReference type="PANTHER" id="PTHR35205:SF1">
    <property type="entry name" value="ZU5 DOMAIN-CONTAINING PROTEIN"/>
    <property type="match status" value="1"/>
</dbReference>
<evidence type="ECO:0008006" key="6">
    <source>
        <dbReference type="Google" id="ProtNLM"/>
    </source>
</evidence>
<comment type="caution">
    <text evidence="4">The sequence shown here is derived from an EMBL/GenBank/DDBJ whole genome shotgun (WGS) entry which is preliminary data.</text>
</comment>
<dbReference type="EMBL" id="JAVHJL010000008">
    <property type="protein sequence ID" value="KAK6499084.1"/>
    <property type="molecule type" value="Genomic_DNA"/>
</dbReference>
<dbReference type="InterPro" id="IPR038305">
    <property type="entry name" value="HeLo_sf"/>
</dbReference>
<feature type="compositionally biased region" description="Polar residues" evidence="1">
    <location>
        <begin position="112"/>
        <end position="124"/>
    </location>
</feature>
<dbReference type="Gene3D" id="1.25.40.10">
    <property type="entry name" value="Tetratricopeptide repeat domain"/>
    <property type="match status" value="1"/>
</dbReference>
<evidence type="ECO:0000256" key="1">
    <source>
        <dbReference type="SAM" id="MobiDB-lite"/>
    </source>
</evidence>
<reference evidence="4 5" key="1">
    <citation type="submission" date="2023-08" db="EMBL/GenBank/DDBJ databases">
        <authorList>
            <person name="Palmer J.M."/>
        </authorList>
    </citation>
    <scope>NUCLEOTIDE SEQUENCE [LARGE SCALE GENOMIC DNA]</scope>
    <source>
        <strain evidence="4 5">TWF481</strain>
    </source>
</reference>
<sequence length="1003" mass="111972">MSGLEIAGLAIGAPALVPLLIKVSLKGYGIFQNAQFAGRDIQRYQYELTVMCVALQGWERRLKDLGGDLGAILGAKSLRYKTTLDTLARIAGVFAEVDQLNEKYGITCESQDTLEQQSPLTPQSSKKRNRRSWLSKLGLGSPSATETKPIEALVLSTISAPSLSKDGRLSLYASRSDETSSSSPVPDHDKFRALQNFPEKVDLEVEVPGLDVHIAELERKASGYHKTLTNPQRYTWAVYNRSKLEALVTDLKYYTSCLEKLTEDRFKAVPLCQQPVEFDHFTVPFVPSHPLTLRFCGREDELANIETYLCPTTSFANGRHPRLILNLHGMGGIGKSQLARYYIEVSKRGYTAVLWVHGADSETVDTSARRILKELIAHYATKYSNQLNFGNNPETLFQNIATDLGIPGQIDSSGEPRGATAEKPWGCVRNWLAREDNLRWCLVFDSVDTEANIKELDDLIPPCTHGHVIITSRLRVPGSKILSIPGLDQDAAIKLLLGDGKGDETAAGKVANMLGHFPIALSQAAAYITHTELNLTQYLNRLEANRTQLLGTSYSKYPDGVFSCWKLSVEALMASNPHAIDLLRVCSFLSPDGVSEQLLHRGVGGIDWAQNKVARLDKAVDDLVTYSLMTRKPTTACNERSFWIHPLVRLWAKSSYSNAGSVTLGENEERLADIYAQGAREAICLVGLGLTNKNTVDDWKYERENVAHFNLCIHRYLLNPKQTVVTKVMRGQPLDIAIKQLRRHQTRWFDYKTAADIFKLRLQIIRETPDKDPTLELEILSDKTVFIRVCLQNTCSKADLEHLNHQLEEISQKLQLIQPIPYRHLLELDITRAAYQQKLGNEREALEIFQKCLDKASAGGASFRNRNIEGCVIGLLRRCVVLNLTSGNSGKAEELICQFFGMSAEGSEIPALETLLSDSPDSWTLLLMLFEIRWRKGDLPGGHAALEAATKLCEAQYVVGHRENFNLLGYLVKAYTRLGHEEKALEISKRIAERDAPLKLSDP</sequence>
<accession>A0AAV9VZ34</accession>
<dbReference type="AlphaFoldDB" id="A0AAV9VZ34"/>
<dbReference type="Pfam" id="PF14479">
    <property type="entry name" value="HeLo"/>
    <property type="match status" value="1"/>
</dbReference>
<dbReference type="InterPro" id="IPR011990">
    <property type="entry name" value="TPR-like_helical_dom_sf"/>
</dbReference>
<dbReference type="PANTHER" id="PTHR35205">
    <property type="entry name" value="NB-ARC AND TPR DOMAIN PROTEIN"/>
    <property type="match status" value="1"/>
</dbReference>